<sequence length="326" mass="36068">MKYFLSCDWGTTSFRIKLARTNDGRVVAEESSADGIARIFERWQQTGQPEEKRSDFYLGLVNLHAKRMEEKANQSLSGVPLLISGMASSSVGFIDIPYNSVPFSVDGAGIQTAFIAATKAFDHNIWVVSGLKTTDDVMRGEETQLIGCIEPGQIVVNEMFIFPGTHSKHILVKNNRVVDFKTYMTGEVFALLCQNSILKNGVERGHTPEGNTELESFKAGVKEAVSSNLLHSIFKARTNQLFEVYQKSENYNYLSGLLIGAELRDLVDCEAETINLVCGQESGIYYQSALLALFPSKKIKIISHQLANGATVMGHLKIAKQLKIFA</sequence>
<dbReference type="Gene3D" id="3.30.420.310">
    <property type="entry name" value="2-keto-3-deoxy-galactonokinase, C-terminal domain"/>
    <property type="match status" value="1"/>
</dbReference>
<protein>
    <submittedName>
        <fullName evidence="1">2-keto-3-deoxy-galactonokinase</fullName>
    </submittedName>
</protein>
<evidence type="ECO:0000313" key="1">
    <source>
        <dbReference type="EMBL" id="BAU53591.1"/>
    </source>
</evidence>
<dbReference type="CDD" id="cd24012">
    <property type="entry name" value="ASKHA_NBD_KDGal-kinase"/>
    <property type="match status" value="1"/>
</dbReference>
<evidence type="ECO:0000313" key="2">
    <source>
        <dbReference type="Proteomes" id="UP000218263"/>
    </source>
</evidence>
<dbReference type="AlphaFoldDB" id="A0A120MXN0"/>
<reference evidence="1 2" key="1">
    <citation type="submission" date="2015-12" db="EMBL/GenBank/DDBJ databases">
        <title>Genome sequence of Mucilaginibacter gotjawali.</title>
        <authorList>
            <person name="Lee J.S."/>
            <person name="Lee K.C."/>
            <person name="Kim K.K."/>
            <person name="Lee B.W."/>
        </authorList>
    </citation>
    <scope>NUCLEOTIDE SEQUENCE [LARGE SCALE GENOMIC DNA]</scope>
    <source>
        <strain evidence="1 2">SA3-7</strain>
    </source>
</reference>
<accession>A0A120MXN0</accession>
<name>A0A120MXN0_9SPHI</name>
<organism evidence="1 2">
    <name type="scientific">Mucilaginibacter gotjawali</name>
    <dbReference type="NCBI Taxonomy" id="1550579"/>
    <lineage>
        <taxon>Bacteria</taxon>
        <taxon>Pseudomonadati</taxon>
        <taxon>Bacteroidota</taxon>
        <taxon>Sphingobacteriia</taxon>
        <taxon>Sphingobacteriales</taxon>
        <taxon>Sphingobacteriaceae</taxon>
        <taxon>Mucilaginibacter</taxon>
    </lineage>
</organism>
<dbReference type="GO" id="GO:0008671">
    <property type="term" value="F:2-dehydro-3-deoxygalactonokinase activity"/>
    <property type="evidence" value="ECO:0007669"/>
    <property type="project" value="UniProtKB-EC"/>
</dbReference>
<dbReference type="EMBL" id="AP017313">
    <property type="protein sequence ID" value="BAU53591.1"/>
    <property type="molecule type" value="Genomic_DNA"/>
</dbReference>
<dbReference type="KEGG" id="mgot:MgSA37_01760"/>
<dbReference type="Proteomes" id="UP000218263">
    <property type="component" value="Chromosome"/>
</dbReference>
<keyword evidence="1" id="KW-0418">Kinase</keyword>
<dbReference type="Pfam" id="PF05035">
    <property type="entry name" value="DGOK"/>
    <property type="match status" value="1"/>
</dbReference>
<keyword evidence="1" id="KW-0808">Transferase</keyword>
<dbReference type="OrthoDB" id="256574at2"/>
<proteinExistence type="predicted"/>
<dbReference type="InterPro" id="IPR042257">
    <property type="entry name" value="DGOK_C"/>
</dbReference>
<dbReference type="GO" id="GO:0034194">
    <property type="term" value="P:D-galactonate catabolic process"/>
    <property type="evidence" value="ECO:0007669"/>
    <property type="project" value="InterPro"/>
</dbReference>
<gene>
    <name evidence="1" type="ORF">MgSA37_01760</name>
</gene>
<keyword evidence="2" id="KW-1185">Reference proteome</keyword>
<dbReference type="InterPro" id="IPR007729">
    <property type="entry name" value="DGOK"/>
</dbReference>
<dbReference type="InterPro" id="IPR042258">
    <property type="entry name" value="DGOK_N"/>
</dbReference>
<dbReference type="Gene3D" id="3.30.420.300">
    <property type="entry name" value="2-keto-3-deoxy-galactonokinase, substrate binding domain"/>
    <property type="match status" value="1"/>
</dbReference>
<dbReference type="RefSeq" id="WP_096351220.1">
    <property type="nucleotide sequence ID" value="NZ_AP017313.1"/>
</dbReference>